<organism evidence="9 10">
    <name type="scientific">Patiria miniata</name>
    <name type="common">Bat star</name>
    <name type="synonym">Asterina miniata</name>
    <dbReference type="NCBI Taxonomy" id="46514"/>
    <lineage>
        <taxon>Eukaryota</taxon>
        <taxon>Metazoa</taxon>
        <taxon>Echinodermata</taxon>
        <taxon>Eleutherozoa</taxon>
        <taxon>Asterozoa</taxon>
        <taxon>Asteroidea</taxon>
        <taxon>Valvatacea</taxon>
        <taxon>Valvatida</taxon>
        <taxon>Asterinidae</taxon>
        <taxon>Patiria</taxon>
    </lineage>
</organism>
<keyword evidence="10" id="KW-1185">Reference proteome</keyword>
<feature type="transmembrane region" description="Helical" evidence="6">
    <location>
        <begin position="791"/>
        <end position="814"/>
    </location>
</feature>
<dbReference type="SMART" id="SM00013">
    <property type="entry name" value="LRRNT"/>
    <property type="match status" value="1"/>
</dbReference>
<dbReference type="Gene3D" id="3.80.10.10">
    <property type="entry name" value="Ribonuclease Inhibitor"/>
    <property type="match status" value="2"/>
</dbReference>
<dbReference type="FunFam" id="3.80.10.10:FF:000770">
    <property type="entry name" value="Uncharacterized protein"/>
    <property type="match status" value="1"/>
</dbReference>
<dbReference type="GO" id="GO:0005886">
    <property type="term" value="C:plasma membrane"/>
    <property type="evidence" value="ECO:0007669"/>
    <property type="project" value="TreeGrafter"/>
</dbReference>
<feature type="transmembrane region" description="Helical" evidence="6">
    <location>
        <begin position="1006"/>
        <end position="1025"/>
    </location>
</feature>
<feature type="region of interest" description="Disordered" evidence="5">
    <location>
        <begin position="908"/>
        <end position="933"/>
    </location>
</feature>
<evidence type="ECO:0000256" key="3">
    <source>
        <dbReference type="ARBA" id="ARBA00022737"/>
    </source>
</evidence>
<dbReference type="Pfam" id="PF01462">
    <property type="entry name" value="LRRNT"/>
    <property type="match status" value="1"/>
</dbReference>
<evidence type="ECO:0000256" key="1">
    <source>
        <dbReference type="ARBA" id="ARBA00022614"/>
    </source>
</evidence>
<feature type="compositionally biased region" description="Basic and acidic residues" evidence="5">
    <location>
        <begin position="923"/>
        <end position="933"/>
    </location>
</feature>
<evidence type="ECO:0000256" key="7">
    <source>
        <dbReference type="SAM" id="SignalP"/>
    </source>
</evidence>
<keyword evidence="6" id="KW-0472">Membrane</keyword>
<evidence type="ECO:0000256" key="2">
    <source>
        <dbReference type="ARBA" id="ARBA00022729"/>
    </source>
</evidence>
<feature type="signal peptide" evidence="7">
    <location>
        <begin position="1"/>
        <end position="37"/>
    </location>
</feature>
<protein>
    <recommendedName>
        <fullName evidence="8">LRRNT domain-containing protein</fullName>
    </recommendedName>
</protein>
<feature type="transmembrane region" description="Helical" evidence="6">
    <location>
        <begin position="742"/>
        <end position="765"/>
    </location>
</feature>
<feature type="transmembrane region" description="Helical" evidence="6">
    <location>
        <begin position="1037"/>
        <end position="1056"/>
    </location>
</feature>
<accession>A0A914BBJ4</accession>
<dbReference type="SUPFAM" id="SSF57184">
    <property type="entry name" value="Growth factor receptor domain"/>
    <property type="match status" value="1"/>
</dbReference>
<keyword evidence="6" id="KW-0812">Transmembrane</keyword>
<dbReference type="InterPro" id="IPR000372">
    <property type="entry name" value="LRRNT"/>
</dbReference>
<dbReference type="GeneID" id="119741652"/>
<evidence type="ECO:0000259" key="8">
    <source>
        <dbReference type="SMART" id="SM00013"/>
    </source>
</evidence>
<feature type="domain" description="LRRNT" evidence="8">
    <location>
        <begin position="44"/>
        <end position="75"/>
    </location>
</feature>
<dbReference type="InterPro" id="IPR050541">
    <property type="entry name" value="LRR_TM_domain-containing"/>
</dbReference>
<keyword evidence="1" id="KW-0433">Leucine-rich repeat</keyword>
<feature type="chain" id="PRO_5037815386" description="LRRNT domain-containing protein" evidence="7">
    <location>
        <begin position="38"/>
        <end position="1159"/>
    </location>
</feature>
<feature type="transmembrane region" description="Helical" evidence="6">
    <location>
        <begin position="1072"/>
        <end position="1093"/>
    </location>
</feature>
<reference evidence="9" key="1">
    <citation type="submission" date="2022-11" db="UniProtKB">
        <authorList>
            <consortium name="EnsemblMetazoa"/>
        </authorList>
    </citation>
    <scope>IDENTIFICATION</scope>
</reference>
<dbReference type="PANTHER" id="PTHR24369:SF210">
    <property type="entry name" value="CHAOPTIN-RELATED"/>
    <property type="match status" value="1"/>
</dbReference>
<keyword evidence="3" id="KW-0677">Repeat</keyword>
<evidence type="ECO:0000313" key="9">
    <source>
        <dbReference type="EnsemblMetazoa" id="XP_038073416.1"/>
    </source>
</evidence>
<dbReference type="RefSeq" id="XP_038073416.1">
    <property type="nucleotide sequence ID" value="XM_038217488.1"/>
</dbReference>
<dbReference type="OrthoDB" id="1111193at2759"/>
<evidence type="ECO:0000256" key="6">
    <source>
        <dbReference type="SAM" id="Phobius"/>
    </source>
</evidence>
<dbReference type="PANTHER" id="PTHR24369">
    <property type="entry name" value="ANTIGEN BSP, PUTATIVE-RELATED"/>
    <property type="match status" value="1"/>
</dbReference>
<dbReference type="EnsemblMetazoa" id="XM_038217488.1">
    <property type="protein sequence ID" value="XP_038073416.1"/>
    <property type="gene ID" value="LOC119741652"/>
</dbReference>
<dbReference type="InterPro" id="IPR009030">
    <property type="entry name" value="Growth_fac_rcpt_cys_sf"/>
</dbReference>
<evidence type="ECO:0000256" key="4">
    <source>
        <dbReference type="ARBA" id="ARBA00023180"/>
    </source>
</evidence>
<sequence length="1159" mass="130219">MAQFVVSFMRQRKTCLGSLGIFWSGMALLCSLSVCLAARGDEDACKICTCGETYVDCNGRNLTSVPSGIPQGTTSLKLKHNLLTNIKKDAFKNLTELLYLHLDDNQISYIQGGSFRHLNSLQVLILAKNRLKSLDSNTTEGLGVESSKLYISLEDNRLTHLSPYTFSRVDSPDGYIELFNNRLSTIPSKLFYEYGKKKEIYEINFSNNNISEIAPDAFLGVSSIAKIHLSINKISSLPEDLFDNITILRTLDLSNNNLSSFPAELLKSQHKLRYLYLQLNYINELRKGMFDGLHSLRELVIGFNMIHTIDDYVFSETPLVNLHLFHNNLTSHGLGEHPFATRNKSLQLVSLYRNFFDHIFHSAWQDLGQKCNVSLENTLKVVPFTRADLSIDLVGSWYASSIMVERFTGKSMNQSGFSCKDLEGVRNTFNCTSCSQGTYGGEFGGCKPCPPGGFYQDNTGSVANRHTGMNCKECNKGTYVPQNKHPGKTIGDCTVCPTGTNKSLHSGYRACPCASNHYRKHRFGQCFPCPKKGINCTGEYQHLLPGFWWTWDWGPAENYQSYKKFVGNVRTHNNSYDRHTEKFDGMLPKVHKCPTSESCKNLAAGINASCDDGHAGFLCTQCQAGSYAWLDKCFECPGIWALILEVLAALVILAVLLMIVLLELRRHKRSGRSLISVLFSRFKILLGFYQIMGEIFEVMNELSWPETLVELGSFLQLLEANLMQVIVSPRCYFPDFTYPNVYIAFIAGASFSVTVILLGLGIYGFRLFHLRVKSAPDEVRKHTMAKTNERILLAVVILLFVAYPSLSAVIISLLPSGCVTFSLNENENVTVTRLRSDYSVDCNSSQHVAFNYAAEVSVSYVVGFPTVLLIMLWLHRRRQASKKNGHQLETADIQAHSLVDQQSLLDTDDTGPSCSYHTASHADQTHPSDSLHTEDEEIAHIGDSLERLSSELPLEESIEVNSESITWVSFLDENYKEQYWYWEIVELARKVLQVLFVLLFGADDQFILFATIIVSVAFLIAHAYLKPMKDAAEHRIQMWSLTTIFLNLLAASLLVLPSEDGHTDDSDARKEFLAVFLVLLNISIFVIVAVSSIHVCLKVLSQTACCSYTAACFRHIRRCLAPSRHRTQEEHRDDSEPTTPLISGVPIEDRRNNNECRAV</sequence>
<feature type="compositionally biased region" description="Basic and acidic residues" evidence="5">
    <location>
        <begin position="1126"/>
        <end position="1135"/>
    </location>
</feature>
<dbReference type="SUPFAM" id="SSF52058">
    <property type="entry name" value="L domain-like"/>
    <property type="match status" value="1"/>
</dbReference>
<dbReference type="SMART" id="SM00369">
    <property type="entry name" value="LRR_TYP"/>
    <property type="match status" value="8"/>
</dbReference>
<feature type="transmembrane region" description="Helical" evidence="6">
    <location>
        <begin position="857"/>
        <end position="874"/>
    </location>
</feature>
<feature type="transmembrane region" description="Helical" evidence="6">
    <location>
        <begin position="979"/>
        <end position="1000"/>
    </location>
</feature>
<keyword evidence="4" id="KW-0325">Glycoprotein</keyword>
<evidence type="ECO:0000256" key="5">
    <source>
        <dbReference type="SAM" id="MobiDB-lite"/>
    </source>
</evidence>
<feature type="transmembrane region" description="Helical" evidence="6">
    <location>
        <begin position="674"/>
        <end position="692"/>
    </location>
</feature>
<dbReference type="InterPro" id="IPR001611">
    <property type="entry name" value="Leu-rich_rpt"/>
</dbReference>
<name>A0A914BBJ4_PATMI</name>
<dbReference type="SMART" id="SM01411">
    <property type="entry name" value="Ephrin_rec_like"/>
    <property type="match status" value="2"/>
</dbReference>
<dbReference type="PROSITE" id="PS51450">
    <property type="entry name" value="LRR"/>
    <property type="match status" value="1"/>
</dbReference>
<evidence type="ECO:0000313" key="10">
    <source>
        <dbReference type="Proteomes" id="UP000887568"/>
    </source>
</evidence>
<feature type="compositionally biased region" description="Polar residues" evidence="5">
    <location>
        <begin position="908"/>
        <end position="922"/>
    </location>
</feature>
<feature type="transmembrane region" description="Helical" evidence="6">
    <location>
        <begin position="639"/>
        <end position="662"/>
    </location>
</feature>
<feature type="region of interest" description="Disordered" evidence="5">
    <location>
        <begin position="1124"/>
        <end position="1147"/>
    </location>
</feature>
<keyword evidence="2 7" id="KW-0732">Signal</keyword>
<dbReference type="AlphaFoldDB" id="A0A914BBJ4"/>
<proteinExistence type="predicted"/>
<dbReference type="InterPro" id="IPR003591">
    <property type="entry name" value="Leu-rich_rpt_typical-subtyp"/>
</dbReference>
<dbReference type="Proteomes" id="UP000887568">
    <property type="component" value="Unplaced"/>
</dbReference>
<dbReference type="Pfam" id="PF13855">
    <property type="entry name" value="LRR_8"/>
    <property type="match status" value="3"/>
</dbReference>
<keyword evidence="6" id="KW-1133">Transmembrane helix</keyword>
<dbReference type="InterPro" id="IPR032675">
    <property type="entry name" value="LRR_dom_sf"/>
</dbReference>